<reference evidence="2 3" key="1">
    <citation type="journal article" date="2016" name="Sci. Rep.">
        <title>Metabolic traits of an uncultured archaeal lineage -MSBL1- from brine pools of the Red Sea.</title>
        <authorList>
            <person name="Mwirichia R."/>
            <person name="Alam I."/>
            <person name="Rashid M."/>
            <person name="Vinu M."/>
            <person name="Ba-Alawi W."/>
            <person name="Anthony Kamau A."/>
            <person name="Kamanda Ngugi D."/>
            <person name="Goker M."/>
            <person name="Klenk H.P."/>
            <person name="Bajic V."/>
            <person name="Stingl U."/>
        </authorList>
    </citation>
    <scope>NUCLEOTIDE SEQUENCE [LARGE SCALE GENOMIC DNA]</scope>
    <source>
        <strain evidence="2">SCGC-AAA259E19</strain>
    </source>
</reference>
<keyword evidence="3" id="KW-1185">Reference proteome</keyword>
<keyword evidence="1" id="KW-1133">Transmembrane helix</keyword>
<gene>
    <name evidence="2" type="ORF">AKJ65_05185</name>
</gene>
<feature type="transmembrane region" description="Helical" evidence="1">
    <location>
        <begin position="29"/>
        <end position="46"/>
    </location>
</feature>
<name>A0A133UIX9_9EURY</name>
<sequence length="93" mass="10943">MVELPGEDEIRGTERSRYFKDRYERTRKAFLWFGLFSLASFGYFYSQITSQLFSWTTLASGLLFIALSGSTLFLIYRSQKYRRKWKRLSGGGV</sequence>
<evidence type="ECO:0000256" key="1">
    <source>
        <dbReference type="SAM" id="Phobius"/>
    </source>
</evidence>
<keyword evidence="1" id="KW-0472">Membrane</keyword>
<dbReference type="AlphaFoldDB" id="A0A133UIX9"/>
<protein>
    <submittedName>
        <fullName evidence="2">Uncharacterized protein</fullName>
    </submittedName>
</protein>
<comment type="caution">
    <text evidence="2">The sequence shown here is derived from an EMBL/GenBank/DDBJ whole genome shotgun (WGS) entry which is preliminary data.</text>
</comment>
<proteinExistence type="predicted"/>
<feature type="transmembrane region" description="Helical" evidence="1">
    <location>
        <begin position="52"/>
        <end position="76"/>
    </location>
</feature>
<organism evidence="2 3">
    <name type="scientific">candidate division MSBL1 archaeon SCGC-AAA259E19</name>
    <dbReference type="NCBI Taxonomy" id="1698264"/>
    <lineage>
        <taxon>Archaea</taxon>
        <taxon>Methanobacteriati</taxon>
        <taxon>Methanobacteriota</taxon>
        <taxon>candidate division MSBL1</taxon>
    </lineage>
</organism>
<keyword evidence="1" id="KW-0812">Transmembrane</keyword>
<dbReference type="Proteomes" id="UP000070284">
    <property type="component" value="Unassembled WGS sequence"/>
</dbReference>
<evidence type="ECO:0000313" key="2">
    <source>
        <dbReference type="EMBL" id="KXA94169.1"/>
    </source>
</evidence>
<evidence type="ECO:0000313" key="3">
    <source>
        <dbReference type="Proteomes" id="UP000070284"/>
    </source>
</evidence>
<accession>A0A133UIX9</accession>
<dbReference type="EMBL" id="LHXO01000076">
    <property type="protein sequence ID" value="KXA94169.1"/>
    <property type="molecule type" value="Genomic_DNA"/>
</dbReference>